<feature type="domain" description="UTP25 NTP hydrolase-like" evidence="1">
    <location>
        <begin position="1"/>
        <end position="81"/>
    </location>
</feature>
<dbReference type="GO" id="GO:0000462">
    <property type="term" value="P:maturation of SSU-rRNA from tricistronic rRNA transcript (SSU-rRNA, 5.8S rRNA, LSU-rRNA)"/>
    <property type="evidence" value="ECO:0007669"/>
    <property type="project" value="TreeGrafter"/>
</dbReference>
<dbReference type="GO" id="GO:0019843">
    <property type="term" value="F:rRNA binding"/>
    <property type="evidence" value="ECO:0007669"/>
    <property type="project" value="TreeGrafter"/>
</dbReference>
<dbReference type="InterPro" id="IPR053940">
    <property type="entry name" value="UTP25_NTPase-like"/>
</dbReference>
<name>A0A1D1YEP7_9ARAE</name>
<reference evidence="2" key="1">
    <citation type="submission" date="2015-07" db="EMBL/GenBank/DDBJ databases">
        <title>Transcriptome Assembly of Anthurium amnicola.</title>
        <authorList>
            <person name="Suzuki J."/>
        </authorList>
    </citation>
    <scope>NUCLEOTIDE SEQUENCE</scope>
</reference>
<accession>A0A1D1YEP7</accession>
<gene>
    <name evidence="2" type="primary">utp25_6</name>
    <name evidence="2" type="ORF">g.126420</name>
</gene>
<protein>
    <submittedName>
        <fullName evidence="2">U3 small nucleolar RNA-associated protein 25</fullName>
    </submittedName>
</protein>
<proteinExistence type="predicted"/>
<sequence>VLIIDHADVIVMQNWSRLTTAVEQLNHLPSKQHRTDFMRVRQWYLEGHARYYRQTILLSSYLNPDMNSLFDHHCVNHEGKVKLVCDHKGILPEILLPVKQVNKR</sequence>
<organism evidence="2">
    <name type="scientific">Anthurium amnicola</name>
    <dbReference type="NCBI Taxonomy" id="1678845"/>
    <lineage>
        <taxon>Eukaryota</taxon>
        <taxon>Viridiplantae</taxon>
        <taxon>Streptophyta</taxon>
        <taxon>Embryophyta</taxon>
        <taxon>Tracheophyta</taxon>
        <taxon>Spermatophyta</taxon>
        <taxon>Magnoliopsida</taxon>
        <taxon>Liliopsida</taxon>
        <taxon>Araceae</taxon>
        <taxon>Pothoideae</taxon>
        <taxon>Potheae</taxon>
        <taxon>Anthurium</taxon>
    </lineage>
</organism>
<dbReference type="GO" id="GO:0032040">
    <property type="term" value="C:small-subunit processome"/>
    <property type="evidence" value="ECO:0007669"/>
    <property type="project" value="TreeGrafter"/>
</dbReference>
<dbReference type="PANTHER" id="PTHR12933:SF0">
    <property type="entry name" value="U3 SMALL NUCLEOLAR RNA-ASSOCIATED PROTEIN 25 HOMOLOG"/>
    <property type="match status" value="1"/>
</dbReference>
<dbReference type="EMBL" id="GDJX01014818">
    <property type="protein sequence ID" value="JAT53118.1"/>
    <property type="molecule type" value="Transcribed_RNA"/>
</dbReference>
<feature type="non-terminal residue" evidence="2">
    <location>
        <position position="1"/>
    </location>
</feature>
<evidence type="ECO:0000259" key="1">
    <source>
        <dbReference type="Pfam" id="PF22916"/>
    </source>
</evidence>
<dbReference type="AlphaFoldDB" id="A0A1D1YEP7"/>
<dbReference type="GO" id="GO:0034511">
    <property type="term" value="F:U3 snoRNA binding"/>
    <property type="evidence" value="ECO:0007669"/>
    <property type="project" value="InterPro"/>
</dbReference>
<dbReference type="PANTHER" id="PTHR12933">
    <property type="entry name" value="ORF PROTEIN-RELATED"/>
    <property type="match status" value="1"/>
</dbReference>
<evidence type="ECO:0000313" key="2">
    <source>
        <dbReference type="EMBL" id="JAT53118.1"/>
    </source>
</evidence>
<dbReference type="InterPro" id="IPR010678">
    <property type="entry name" value="UTP25"/>
</dbReference>
<dbReference type="Pfam" id="PF22916">
    <property type="entry name" value="UTP25_NTPase-like"/>
    <property type="match status" value="1"/>
</dbReference>